<keyword evidence="13" id="KW-1185">Reference proteome</keyword>
<feature type="transmembrane region" description="Helical" evidence="11">
    <location>
        <begin position="12"/>
        <end position="34"/>
    </location>
</feature>
<keyword evidence="6 11" id="KW-0067">ATP-binding</keyword>
<reference evidence="12 13" key="1">
    <citation type="submission" date="2019-02" db="EMBL/GenBank/DDBJ databases">
        <title>Deep-cultivation of Planctomycetes and their phenomic and genomic characterization uncovers novel biology.</title>
        <authorList>
            <person name="Wiegand S."/>
            <person name="Jogler M."/>
            <person name="Boedeker C."/>
            <person name="Pinto D."/>
            <person name="Vollmers J."/>
            <person name="Rivas-Marin E."/>
            <person name="Kohn T."/>
            <person name="Peeters S.H."/>
            <person name="Heuer A."/>
            <person name="Rast P."/>
            <person name="Oberbeckmann S."/>
            <person name="Bunk B."/>
            <person name="Jeske O."/>
            <person name="Meyerdierks A."/>
            <person name="Storesund J.E."/>
            <person name="Kallscheuer N."/>
            <person name="Luecker S."/>
            <person name="Lage O.M."/>
            <person name="Pohl T."/>
            <person name="Merkel B.J."/>
            <person name="Hornburger P."/>
            <person name="Mueller R.-W."/>
            <person name="Bruemmer F."/>
            <person name="Labrenz M."/>
            <person name="Spormann A.M."/>
            <person name="Op Den Camp H."/>
            <person name="Overmann J."/>
            <person name="Amann R."/>
            <person name="Jetten M.S.M."/>
            <person name="Mascher T."/>
            <person name="Medema M.H."/>
            <person name="Devos D.P."/>
            <person name="Kaster A.-K."/>
            <person name="Ovreas L."/>
            <person name="Rohde M."/>
            <person name="Galperin M.Y."/>
            <person name="Jogler C."/>
        </authorList>
    </citation>
    <scope>NUCLEOTIDE SEQUENCE [LARGE SCALE GENOMIC DNA]</scope>
    <source>
        <strain evidence="12 13">Pla52n</strain>
    </source>
</reference>
<keyword evidence="8 11" id="KW-1133">Transmembrane helix</keyword>
<evidence type="ECO:0000256" key="11">
    <source>
        <dbReference type="HAMAP-Rule" id="MF_00276"/>
    </source>
</evidence>
<dbReference type="PANTHER" id="PTHR30042:SF2">
    <property type="entry name" value="POTASSIUM-TRANSPORTING ATPASE KDPC SUBUNIT"/>
    <property type="match status" value="1"/>
</dbReference>
<dbReference type="Pfam" id="PF02669">
    <property type="entry name" value="KdpC"/>
    <property type="match status" value="1"/>
</dbReference>
<keyword evidence="3 11" id="KW-0633">Potassium transport</keyword>
<keyword evidence="5 11" id="KW-0547">Nucleotide-binding</keyword>
<evidence type="ECO:0000256" key="9">
    <source>
        <dbReference type="ARBA" id="ARBA00023065"/>
    </source>
</evidence>
<dbReference type="GO" id="GO:0005886">
    <property type="term" value="C:plasma membrane"/>
    <property type="evidence" value="ECO:0007669"/>
    <property type="project" value="UniProtKB-SubCell"/>
</dbReference>
<keyword evidence="10 11" id="KW-0472">Membrane</keyword>
<evidence type="ECO:0000256" key="6">
    <source>
        <dbReference type="ARBA" id="ARBA00022840"/>
    </source>
</evidence>
<dbReference type="PIRSF" id="PIRSF001296">
    <property type="entry name" value="K_ATPase_KdpC"/>
    <property type="match status" value="1"/>
</dbReference>
<keyword evidence="1 11" id="KW-0813">Transport</keyword>
<evidence type="ECO:0000256" key="4">
    <source>
        <dbReference type="ARBA" id="ARBA00022692"/>
    </source>
</evidence>
<comment type="caution">
    <text evidence="12">The sequence shown here is derived from an EMBL/GenBank/DDBJ whole genome shotgun (WGS) entry which is preliminary data.</text>
</comment>
<evidence type="ECO:0000256" key="1">
    <source>
        <dbReference type="ARBA" id="ARBA00022448"/>
    </source>
</evidence>
<comment type="similarity">
    <text evidence="11">Belongs to the KdpC family.</text>
</comment>
<evidence type="ECO:0000256" key="10">
    <source>
        <dbReference type="ARBA" id="ARBA00023136"/>
    </source>
</evidence>
<dbReference type="EMBL" id="SJPN01000002">
    <property type="protein sequence ID" value="TWU06282.1"/>
    <property type="molecule type" value="Genomic_DNA"/>
</dbReference>
<keyword evidence="2 11" id="KW-1003">Cell membrane</keyword>
<dbReference type="InterPro" id="IPR003820">
    <property type="entry name" value="KdpC"/>
</dbReference>
<comment type="function">
    <text evidence="11">Part of the high-affinity ATP-driven potassium transport (or Kdp) system, which catalyzes the hydrolysis of ATP coupled with the electrogenic transport of potassium into the cytoplasm. This subunit acts as a catalytic chaperone that increases the ATP-binding affinity of the ATP-hydrolyzing subunit KdpB by the formation of a transient KdpB/KdpC/ATP ternary complex.</text>
</comment>
<dbReference type="HAMAP" id="MF_00276">
    <property type="entry name" value="KdpC"/>
    <property type="match status" value="1"/>
</dbReference>
<name>A0A5C6B3Z9_9BACT</name>
<dbReference type="Proteomes" id="UP000320176">
    <property type="component" value="Unassembled WGS sequence"/>
</dbReference>
<evidence type="ECO:0000256" key="2">
    <source>
        <dbReference type="ARBA" id="ARBA00022475"/>
    </source>
</evidence>
<evidence type="ECO:0000256" key="7">
    <source>
        <dbReference type="ARBA" id="ARBA00022958"/>
    </source>
</evidence>
<keyword evidence="9 11" id="KW-0406">Ion transport</keyword>
<evidence type="ECO:0000313" key="13">
    <source>
        <dbReference type="Proteomes" id="UP000320176"/>
    </source>
</evidence>
<keyword evidence="4 11" id="KW-0812">Transmembrane</keyword>
<keyword evidence="7 11" id="KW-0630">Potassium</keyword>
<protein>
    <recommendedName>
        <fullName evidence="11">Potassium-transporting ATPase KdpC subunit</fullName>
    </recommendedName>
    <alternativeName>
        <fullName evidence="11">ATP phosphohydrolase [potassium-transporting] C chain</fullName>
    </alternativeName>
    <alternativeName>
        <fullName evidence="11">Potassium-binding and translocating subunit C</fullName>
    </alternativeName>
    <alternativeName>
        <fullName evidence="11">Potassium-translocating ATPase C chain</fullName>
    </alternativeName>
</protein>
<dbReference type="GO" id="GO:0005524">
    <property type="term" value="F:ATP binding"/>
    <property type="evidence" value="ECO:0007669"/>
    <property type="project" value="UniProtKB-UniRule"/>
</dbReference>
<organism evidence="12 13">
    <name type="scientific">Stieleria varia</name>
    <dbReference type="NCBI Taxonomy" id="2528005"/>
    <lineage>
        <taxon>Bacteria</taxon>
        <taxon>Pseudomonadati</taxon>
        <taxon>Planctomycetota</taxon>
        <taxon>Planctomycetia</taxon>
        <taxon>Pirellulales</taxon>
        <taxon>Pirellulaceae</taxon>
        <taxon>Stieleria</taxon>
    </lineage>
</organism>
<dbReference type="PANTHER" id="PTHR30042">
    <property type="entry name" value="POTASSIUM-TRANSPORTING ATPASE C CHAIN"/>
    <property type="match status" value="1"/>
</dbReference>
<dbReference type="AlphaFoldDB" id="A0A5C6B3Z9"/>
<sequence>MNNFFSSLRLTVSSLVICSVIYPAVILGFAMVAAPESRQGSLIRNETGEVIGSRLIAQSFTRPGYFWPRPSAVDYDASATGGSNLSPTNPALTQRAAGGIAKLNLKSGQKVPADLVAASGSGLDPHISLASAKLQADRVAASRGLPLSVVESLIQDNLNGRALVVLGGEPIVNVLTLNIALDQAIADKE</sequence>
<dbReference type="RefSeq" id="WP_146519381.1">
    <property type="nucleotide sequence ID" value="NZ_CP151726.1"/>
</dbReference>
<accession>A0A5C6B3Z9</accession>
<proteinExistence type="inferred from homology"/>
<evidence type="ECO:0000256" key="5">
    <source>
        <dbReference type="ARBA" id="ARBA00022741"/>
    </source>
</evidence>
<dbReference type="NCBIfam" id="NF001454">
    <property type="entry name" value="PRK00315.1"/>
    <property type="match status" value="1"/>
</dbReference>
<evidence type="ECO:0000313" key="12">
    <source>
        <dbReference type="EMBL" id="TWU06282.1"/>
    </source>
</evidence>
<dbReference type="GO" id="GO:0008556">
    <property type="term" value="F:P-type potassium transmembrane transporter activity"/>
    <property type="evidence" value="ECO:0007669"/>
    <property type="project" value="InterPro"/>
</dbReference>
<evidence type="ECO:0000256" key="3">
    <source>
        <dbReference type="ARBA" id="ARBA00022538"/>
    </source>
</evidence>
<gene>
    <name evidence="11 12" type="primary">kdpC</name>
    <name evidence="12" type="ORF">Pla52n_20030</name>
</gene>
<dbReference type="OrthoDB" id="9809491at2"/>
<comment type="subcellular location">
    <subcellularLocation>
        <location evidence="11">Cell membrane</location>
        <topology evidence="11">Single-pass membrane protein</topology>
    </subcellularLocation>
</comment>
<dbReference type="NCBIfam" id="TIGR00681">
    <property type="entry name" value="kdpC"/>
    <property type="match status" value="1"/>
</dbReference>
<evidence type="ECO:0000256" key="8">
    <source>
        <dbReference type="ARBA" id="ARBA00022989"/>
    </source>
</evidence>
<comment type="subunit">
    <text evidence="11">The system is composed of three essential subunits: KdpA, KdpB and KdpC.</text>
</comment>